<comment type="caution">
    <text evidence="1">The sequence shown here is derived from an EMBL/GenBank/DDBJ whole genome shotgun (WGS) entry which is preliminary data.</text>
</comment>
<protein>
    <submittedName>
        <fullName evidence="1">3366_t:CDS:1</fullName>
    </submittedName>
</protein>
<gene>
    <name evidence="1" type="ORF">ACOLOM_LOCUS136</name>
</gene>
<reference evidence="1" key="1">
    <citation type="submission" date="2021-06" db="EMBL/GenBank/DDBJ databases">
        <authorList>
            <person name="Kallberg Y."/>
            <person name="Tangrot J."/>
            <person name="Rosling A."/>
        </authorList>
    </citation>
    <scope>NUCLEOTIDE SEQUENCE</scope>
    <source>
        <strain evidence="1">CL356</strain>
    </source>
</reference>
<dbReference type="Proteomes" id="UP000789525">
    <property type="component" value="Unassembled WGS sequence"/>
</dbReference>
<sequence length="132" mass="14002">MKIRPYHTLSLKQPEMFRKMNFKVLIIFLVTLTIICPQNTIAAVTSSIPISGTISNAGKIPPTPADDLPNQSTGVINSFPIVSSTSRDINPSSTVSSTSTSMSSNANRIGSGVFGISVIVGVFGWFIGVNSL</sequence>
<organism evidence="1 2">
    <name type="scientific">Acaulospora colombiana</name>
    <dbReference type="NCBI Taxonomy" id="27376"/>
    <lineage>
        <taxon>Eukaryota</taxon>
        <taxon>Fungi</taxon>
        <taxon>Fungi incertae sedis</taxon>
        <taxon>Mucoromycota</taxon>
        <taxon>Glomeromycotina</taxon>
        <taxon>Glomeromycetes</taxon>
        <taxon>Diversisporales</taxon>
        <taxon>Acaulosporaceae</taxon>
        <taxon>Acaulospora</taxon>
    </lineage>
</organism>
<proteinExistence type="predicted"/>
<evidence type="ECO:0000313" key="2">
    <source>
        <dbReference type="Proteomes" id="UP000789525"/>
    </source>
</evidence>
<keyword evidence="2" id="KW-1185">Reference proteome</keyword>
<evidence type="ECO:0000313" key="1">
    <source>
        <dbReference type="EMBL" id="CAG8439529.1"/>
    </source>
</evidence>
<accession>A0ACA9JW70</accession>
<name>A0ACA9JW70_9GLOM</name>
<dbReference type="EMBL" id="CAJVPT010000148">
    <property type="protein sequence ID" value="CAG8439529.1"/>
    <property type="molecule type" value="Genomic_DNA"/>
</dbReference>